<sequence length="852" mass="94090">MKGRGKREIPEKTRRLTASPGTIPTCEHPLDNSSCIYVLFCICDVLGHSRDIGSYVIPIAASPSTSSSGSPTAAPSASRPKLTVSRLVPMHCDEVFANSSNVRRHEKHHCKMNPSFMAYRCEKCLCFFALKGQDIPKANFCLKEILCRWNDFWVVLSFGKRVLASSYDEWRSQGNKCGHHAAPLDASTVALCMCGRLRCVLHSPSSASQSLFNPLGRPALIRNPASFPPPRRFLARIAGLPRCLCIQNTPPPPHPTPRHTFAATSRNPHKHCARWPTPCTGTRVIATPLSRCDTASYPGSSHNQSNIWWVPKSRYAIVSSLTVLVSGQALYALGRVYYVKMGACISATAGLSGAMAAIVAVDTPRKNKWSRLKSIANQEKRRGPWKICATVAEDKIISFNWIRAGESWLVCNQGRAIRPWWWGTELSHPPDRCAPPLCNTGKSVRNDVLANYLGWDFALSSEVNKPPSEKVEYSVVQQGATVAERLACSPPTKAIRVQFPAGSLRILACENRAGRCRWSAGFIRDLLFPPPLHFGAAPYSPRSPSSSLKTSMLTAAQISPLPLRQQSTPLSSLHSRATLFILGCYRLFTVNSISLVGLNCGVNMVFVFVSADTSYSYHPAIHDDTFVRRKQRRNRTTFTLQQPMMVIEVSMKQCLNETVGEREIPRKPADQRHLGPVKHENAFSSRQQPMAIDKLLLGACSIEVYRVKAVQNKVSTFEIHLRKKSLLLPACILTGELSDVRLVKTPEQGRELLSSSGSRVGMTLHLTLIAKRCDPRLRGRRCVKSPGGCCRELKTHGKGQTSRLEQCKVAHVFVFSIAAHQAGPTLREGNTGDELLSQISILKMVETAVSSN</sequence>
<dbReference type="EMBL" id="JARBHB010000002">
    <property type="protein sequence ID" value="KAJ8894357.1"/>
    <property type="molecule type" value="Genomic_DNA"/>
</dbReference>
<reference evidence="2 3" key="1">
    <citation type="submission" date="2023-02" db="EMBL/GenBank/DDBJ databases">
        <title>LHISI_Scaffold_Assembly.</title>
        <authorList>
            <person name="Stuart O.P."/>
            <person name="Cleave R."/>
            <person name="Magrath M.J.L."/>
            <person name="Mikheyev A.S."/>
        </authorList>
    </citation>
    <scope>NUCLEOTIDE SEQUENCE [LARGE SCALE GENOMIC DNA]</scope>
    <source>
        <strain evidence="2">Daus_M_001</strain>
        <tissue evidence="2">Leg muscle</tissue>
    </source>
</reference>
<feature type="region of interest" description="Disordered" evidence="1">
    <location>
        <begin position="1"/>
        <end position="20"/>
    </location>
</feature>
<evidence type="ECO:0000313" key="3">
    <source>
        <dbReference type="Proteomes" id="UP001159363"/>
    </source>
</evidence>
<dbReference type="Proteomes" id="UP001159363">
    <property type="component" value="Chromosome 2"/>
</dbReference>
<evidence type="ECO:0000313" key="2">
    <source>
        <dbReference type="EMBL" id="KAJ8894357.1"/>
    </source>
</evidence>
<organism evidence="2 3">
    <name type="scientific">Dryococelus australis</name>
    <dbReference type="NCBI Taxonomy" id="614101"/>
    <lineage>
        <taxon>Eukaryota</taxon>
        <taxon>Metazoa</taxon>
        <taxon>Ecdysozoa</taxon>
        <taxon>Arthropoda</taxon>
        <taxon>Hexapoda</taxon>
        <taxon>Insecta</taxon>
        <taxon>Pterygota</taxon>
        <taxon>Neoptera</taxon>
        <taxon>Polyneoptera</taxon>
        <taxon>Phasmatodea</taxon>
        <taxon>Verophasmatodea</taxon>
        <taxon>Anareolatae</taxon>
        <taxon>Phasmatidae</taxon>
        <taxon>Eurycanthinae</taxon>
        <taxon>Dryococelus</taxon>
    </lineage>
</organism>
<proteinExistence type="predicted"/>
<feature type="compositionally biased region" description="Basic and acidic residues" evidence="1">
    <location>
        <begin position="1"/>
        <end position="14"/>
    </location>
</feature>
<evidence type="ECO:0000256" key="1">
    <source>
        <dbReference type="SAM" id="MobiDB-lite"/>
    </source>
</evidence>
<evidence type="ECO:0008006" key="4">
    <source>
        <dbReference type="Google" id="ProtNLM"/>
    </source>
</evidence>
<name>A0ABQ9ICF6_9NEOP</name>
<keyword evidence="3" id="KW-1185">Reference proteome</keyword>
<protein>
    <recommendedName>
        <fullName evidence="4">C2H2-type domain-containing protein</fullName>
    </recommendedName>
</protein>
<accession>A0ABQ9ICF6</accession>
<comment type="caution">
    <text evidence="2">The sequence shown here is derived from an EMBL/GenBank/DDBJ whole genome shotgun (WGS) entry which is preliminary data.</text>
</comment>
<gene>
    <name evidence="2" type="ORF">PR048_006987</name>
</gene>